<organism evidence="3 4">
    <name type="scientific">Mycena maculata</name>
    <dbReference type="NCBI Taxonomy" id="230809"/>
    <lineage>
        <taxon>Eukaryota</taxon>
        <taxon>Fungi</taxon>
        <taxon>Dikarya</taxon>
        <taxon>Basidiomycota</taxon>
        <taxon>Agaricomycotina</taxon>
        <taxon>Agaricomycetes</taxon>
        <taxon>Agaricomycetidae</taxon>
        <taxon>Agaricales</taxon>
        <taxon>Marasmiineae</taxon>
        <taxon>Mycenaceae</taxon>
        <taxon>Mycena</taxon>
    </lineage>
</organism>
<protein>
    <recommendedName>
        <fullName evidence="5">Secreted protein</fullName>
    </recommendedName>
</protein>
<sequence length="90" mass="9744">MYTTTHTLLLPSSCLPACALVLCCPSRPRGALPLVHTPSRHGSALGAAPAQHTLASGRPRRRPRSLCSPSRPPRRSRAPLHLFIIIPPRI</sequence>
<evidence type="ECO:0000256" key="2">
    <source>
        <dbReference type="SAM" id="SignalP"/>
    </source>
</evidence>
<dbReference type="Proteomes" id="UP001215280">
    <property type="component" value="Unassembled WGS sequence"/>
</dbReference>
<reference evidence="3" key="1">
    <citation type="submission" date="2023-03" db="EMBL/GenBank/DDBJ databases">
        <title>Massive genome expansion in bonnet fungi (Mycena s.s.) driven by repeated elements and novel gene families across ecological guilds.</title>
        <authorList>
            <consortium name="Lawrence Berkeley National Laboratory"/>
            <person name="Harder C.B."/>
            <person name="Miyauchi S."/>
            <person name="Viragh M."/>
            <person name="Kuo A."/>
            <person name="Thoen E."/>
            <person name="Andreopoulos B."/>
            <person name="Lu D."/>
            <person name="Skrede I."/>
            <person name="Drula E."/>
            <person name="Henrissat B."/>
            <person name="Morin E."/>
            <person name="Kohler A."/>
            <person name="Barry K."/>
            <person name="LaButti K."/>
            <person name="Morin E."/>
            <person name="Salamov A."/>
            <person name="Lipzen A."/>
            <person name="Mereny Z."/>
            <person name="Hegedus B."/>
            <person name="Baldrian P."/>
            <person name="Stursova M."/>
            <person name="Weitz H."/>
            <person name="Taylor A."/>
            <person name="Grigoriev I.V."/>
            <person name="Nagy L.G."/>
            <person name="Martin F."/>
            <person name="Kauserud H."/>
        </authorList>
    </citation>
    <scope>NUCLEOTIDE SEQUENCE</scope>
    <source>
        <strain evidence="3">CBHHK188m</strain>
    </source>
</reference>
<feature type="signal peptide" evidence="2">
    <location>
        <begin position="1"/>
        <end position="19"/>
    </location>
</feature>
<evidence type="ECO:0000313" key="3">
    <source>
        <dbReference type="EMBL" id="KAJ7730611.1"/>
    </source>
</evidence>
<accession>A0AAD7HXQ0</accession>
<dbReference type="AlphaFoldDB" id="A0AAD7HXQ0"/>
<name>A0AAD7HXQ0_9AGAR</name>
<evidence type="ECO:0008006" key="5">
    <source>
        <dbReference type="Google" id="ProtNLM"/>
    </source>
</evidence>
<feature type="region of interest" description="Disordered" evidence="1">
    <location>
        <begin position="40"/>
        <end position="79"/>
    </location>
</feature>
<evidence type="ECO:0000256" key="1">
    <source>
        <dbReference type="SAM" id="MobiDB-lite"/>
    </source>
</evidence>
<keyword evidence="2" id="KW-0732">Signal</keyword>
<proteinExistence type="predicted"/>
<feature type="chain" id="PRO_5042190540" description="Secreted protein" evidence="2">
    <location>
        <begin position="20"/>
        <end position="90"/>
    </location>
</feature>
<comment type="caution">
    <text evidence="3">The sequence shown here is derived from an EMBL/GenBank/DDBJ whole genome shotgun (WGS) entry which is preliminary data.</text>
</comment>
<evidence type="ECO:0000313" key="4">
    <source>
        <dbReference type="Proteomes" id="UP001215280"/>
    </source>
</evidence>
<gene>
    <name evidence="3" type="ORF">DFH07DRAFT_848644</name>
</gene>
<keyword evidence="4" id="KW-1185">Reference proteome</keyword>
<dbReference type="EMBL" id="JARJLG010000189">
    <property type="protein sequence ID" value="KAJ7730611.1"/>
    <property type="molecule type" value="Genomic_DNA"/>
</dbReference>